<accession>H5U0P6</accession>
<proteinExistence type="predicted"/>
<keyword evidence="2" id="KW-1185">Reference proteome</keyword>
<dbReference type="Proteomes" id="UP000005845">
    <property type="component" value="Unassembled WGS sequence"/>
</dbReference>
<evidence type="ECO:0000313" key="2">
    <source>
        <dbReference type="Proteomes" id="UP000005845"/>
    </source>
</evidence>
<organism evidence="1 2">
    <name type="scientific">Gordonia sputi NBRC 100414</name>
    <dbReference type="NCBI Taxonomy" id="1089453"/>
    <lineage>
        <taxon>Bacteria</taxon>
        <taxon>Bacillati</taxon>
        <taxon>Actinomycetota</taxon>
        <taxon>Actinomycetes</taxon>
        <taxon>Mycobacteriales</taxon>
        <taxon>Gordoniaceae</taxon>
        <taxon>Gordonia</taxon>
    </lineage>
</organism>
<comment type="caution">
    <text evidence="1">The sequence shown here is derived from an EMBL/GenBank/DDBJ whole genome shotgun (WGS) entry which is preliminary data.</text>
</comment>
<gene>
    <name evidence="1" type="ORF">GOSPT_062_00490</name>
</gene>
<dbReference type="AlphaFoldDB" id="H5U0P6"/>
<sequence length="82" mass="9147">MKGNTKRTAINKQPNGFRFVADKYRDLRQIDPWTLPTRVRQTLVGCDDQPRCPFSSSNVVLLLKATATAVTHDELAESICAA</sequence>
<reference evidence="1 2" key="1">
    <citation type="submission" date="2012-02" db="EMBL/GenBank/DDBJ databases">
        <title>Whole genome shotgun sequence of Gordonia sputi NBRC 100414.</title>
        <authorList>
            <person name="Yoshida I."/>
            <person name="Hosoyama A."/>
            <person name="Tsuchikane K."/>
            <person name="Katsumata H."/>
            <person name="Yamazaki S."/>
            <person name="Fujita N."/>
        </authorList>
    </citation>
    <scope>NUCLEOTIDE SEQUENCE [LARGE SCALE GENOMIC DNA]</scope>
    <source>
        <strain evidence="1 2">NBRC 100414</strain>
    </source>
</reference>
<name>H5U0P6_9ACTN</name>
<protein>
    <submittedName>
        <fullName evidence="1">Uncharacterized protein</fullName>
    </submittedName>
</protein>
<evidence type="ECO:0000313" key="1">
    <source>
        <dbReference type="EMBL" id="GAB39314.1"/>
    </source>
</evidence>
<dbReference type="EMBL" id="BAFC01000062">
    <property type="protein sequence ID" value="GAB39314.1"/>
    <property type="molecule type" value="Genomic_DNA"/>
</dbReference>